<evidence type="ECO:0000313" key="7">
    <source>
        <dbReference type="Proteomes" id="UP001595909"/>
    </source>
</evidence>
<evidence type="ECO:0000256" key="1">
    <source>
        <dbReference type="ARBA" id="ARBA00023015"/>
    </source>
</evidence>
<comment type="caution">
    <text evidence="6">The sequence shown here is derived from an EMBL/GenBank/DDBJ whole genome shotgun (WGS) entry which is preliminary data.</text>
</comment>
<dbReference type="PANTHER" id="PTHR30055:SF234">
    <property type="entry name" value="HTH-TYPE TRANSCRIPTIONAL REGULATOR BETI"/>
    <property type="match status" value="1"/>
</dbReference>
<gene>
    <name evidence="6" type="ORF">ACFPEL_21340</name>
</gene>
<organism evidence="6 7">
    <name type="scientific">Actinomycetospora chibensis</name>
    <dbReference type="NCBI Taxonomy" id="663606"/>
    <lineage>
        <taxon>Bacteria</taxon>
        <taxon>Bacillati</taxon>
        <taxon>Actinomycetota</taxon>
        <taxon>Actinomycetes</taxon>
        <taxon>Pseudonocardiales</taxon>
        <taxon>Pseudonocardiaceae</taxon>
        <taxon>Actinomycetospora</taxon>
    </lineage>
</organism>
<dbReference type="PANTHER" id="PTHR30055">
    <property type="entry name" value="HTH-TYPE TRANSCRIPTIONAL REGULATOR RUTR"/>
    <property type="match status" value="1"/>
</dbReference>
<dbReference type="InterPro" id="IPR009057">
    <property type="entry name" value="Homeodomain-like_sf"/>
</dbReference>
<evidence type="ECO:0000256" key="4">
    <source>
        <dbReference type="PROSITE-ProRule" id="PRU00335"/>
    </source>
</evidence>
<keyword evidence="1" id="KW-0805">Transcription regulation</keyword>
<dbReference type="RefSeq" id="WP_274187505.1">
    <property type="nucleotide sequence ID" value="NZ_BAABHN010000045.1"/>
</dbReference>
<evidence type="ECO:0000259" key="5">
    <source>
        <dbReference type="PROSITE" id="PS50977"/>
    </source>
</evidence>
<keyword evidence="2 4" id="KW-0238">DNA-binding</keyword>
<feature type="DNA-binding region" description="H-T-H motif" evidence="4">
    <location>
        <begin position="37"/>
        <end position="56"/>
    </location>
</feature>
<dbReference type="Gene3D" id="1.10.357.10">
    <property type="entry name" value="Tetracycline Repressor, domain 2"/>
    <property type="match status" value="1"/>
</dbReference>
<proteinExistence type="predicted"/>
<feature type="domain" description="HTH tetR-type" evidence="5">
    <location>
        <begin position="14"/>
        <end position="74"/>
    </location>
</feature>
<dbReference type="Proteomes" id="UP001595909">
    <property type="component" value="Unassembled WGS sequence"/>
</dbReference>
<dbReference type="SUPFAM" id="SSF48498">
    <property type="entry name" value="Tetracyclin repressor-like, C-terminal domain"/>
    <property type="match status" value="1"/>
</dbReference>
<keyword evidence="3" id="KW-0804">Transcription</keyword>
<sequence length="200" mass="21792">MPKLWDETVESHRRVVRETVEDAAWSLVTEHGLRAVTMAKVAAAAGLSRATIYKYFADVESILAAWHQRQVDVHVAQLTALSEVADEPGRVLRSVLGAYAEILAQRGQHGPELGALLHRAGEHRNSEELVDELLRRVLTSAVDSGQVRADVGVNVLVSYCRHALGGAVELLSTEGVDCLVELTLAGLRPDSSRQEPCEAR</sequence>
<evidence type="ECO:0000256" key="2">
    <source>
        <dbReference type="ARBA" id="ARBA00023125"/>
    </source>
</evidence>
<dbReference type="PROSITE" id="PS50977">
    <property type="entry name" value="HTH_TETR_2"/>
    <property type="match status" value="1"/>
</dbReference>
<dbReference type="InterPro" id="IPR036271">
    <property type="entry name" value="Tet_transcr_reg_TetR-rel_C_sf"/>
</dbReference>
<dbReference type="PRINTS" id="PR00455">
    <property type="entry name" value="HTHTETR"/>
</dbReference>
<evidence type="ECO:0000256" key="3">
    <source>
        <dbReference type="ARBA" id="ARBA00023163"/>
    </source>
</evidence>
<name>A0ABV9RME8_9PSEU</name>
<accession>A0ABV9RME8</accession>
<evidence type="ECO:0000313" key="6">
    <source>
        <dbReference type="EMBL" id="MFC4834968.1"/>
    </source>
</evidence>
<protein>
    <submittedName>
        <fullName evidence="6">TetR/AcrR family transcriptional regulator</fullName>
    </submittedName>
</protein>
<dbReference type="Pfam" id="PF00440">
    <property type="entry name" value="TetR_N"/>
    <property type="match status" value="1"/>
</dbReference>
<keyword evidence="7" id="KW-1185">Reference proteome</keyword>
<dbReference type="SUPFAM" id="SSF46689">
    <property type="entry name" value="Homeodomain-like"/>
    <property type="match status" value="1"/>
</dbReference>
<dbReference type="InterPro" id="IPR001647">
    <property type="entry name" value="HTH_TetR"/>
</dbReference>
<dbReference type="InterPro" id="IPR050109">
    <property type="entry name" value="HTH-type_TetR-like_transc_reg"/>
</dbReference>
<dbReference type="EMBL" id="JBHSIM010000045">
    <property type="protein sequence ID" value="MFC4834968.1"/>
    <property type="molecule type" value="Genomic_DNA"/>
</dbReference>
<reference evidence="7" key="1">
    <citation type="journal article" date="2019" name="Int. J. Syst. Evol. Microbiol.">
        <title>The Global Catalogue of Microorganisms (GCM) 10K type strain sequencing project: providing services to taxonomists for standard genome sequencing and annotation.</title>
        <authorList>
            <consortium name="The Broad Institute Genomics Platform"/>
            <consortium name="The Broad Institute Genome Sequencing Center for Infectious Disease"/>
            <person name="Wu L."/>
            <person name="Ma J."/>
        </authorList>
    </citation>
    <scope>NUCLEOTIDE SEQUENCE [LARGE SCALE GENOMIC DNA]</scope>
    <source>
        <strain evidence="7">CCUG 50347</strain>
    </source>
</reference>